<comment type="caution">
    <text evidence="2">The sequence shown here is derived from an EMBL/GenBank/DDBJ whole genome shotgun (WGS) entry which is preliminary data.</text>
</comment>
<dbReference type="RefSeq" id="WP_068344518.1">
    <property type="nucleotide sequence ID" value="NZ_LQBQ01000001.1"/>
</dbReference>
<dbReference type="AlphaFoldDB" id="A0A101CZ52"/>
<gene>
    <name evidence="2" type="ORF">AVO45_03670</name>
</gene>
<dbReference type="EMBL" id="LQBQ01000001">
    <property type="protein sequence ID" value="KUJ86073.1"/>
    <property type="molecule type" value="Genomic_DNA"/>
</dbReference>
<keyword evidence="3" id="KW-1185">Reference proteome</keyword>
<evidence type="ECO:0000256" key="1">
    <source>
        <dbReference type="SAM" id="SignalP"/>
    </source>
</evidence>
<name>A0A101CZ52_9RHOB</name>
<sequence>MKNLFTTSAALLFATTAIASGPGETHKGGTAFLGNGVFTYEVFEASVAHADLEGCPAQFDPEAVFCRLTLAGDMAHVFVFSYNGDQPLLAVKHYELGDGFLPF</sequence>
<organism evidence="2 3">
    <name type="scientific">Ruegeria marisrubri</name>
    <dbReference type="NCBI Taxonomy" id="1685379"/>
    <lineage>
        <taxon>Bacteria</taxon>
        <taxon>Pseudomonadati</taxon>
        <taxon>Pseudomonadota</taxon>
        <taxon>Alphaproteobacteria</taxon>
        <taxon>Rhodobacterales</taxon>
        <taxon>Roseobacteraceae</taxon>
        <taxon>Ruegeria</taxon>
    </lineage>
</organism>
<evidence type="ECO:0000313" key="3">
    <source>
        <dbReference type="Proteomes" id="UP000053791"/>
    </source>
</evidence>
<protein>
    <submittedName>
        <fullName evidence="2">Uncharacterized protein</fullName>
    </submittedName>
</protein>
<dbReference type="OrthoDB" id="7274522at2"/>
<dbReference type="Proteomes" id="UP000053791">
    <property type="component" value="Unassembled WGS sequence"/>
</dbReference>
<feature type="chain" id="PRO_5007095574" evidence="1">
    <location>
        <begin position="20"/>
        <end position="103"/>
    </location>
</feature>
<feature type="signal peptide" evidence="1">
    <location>
        <begin position="1"/>
        <end position="19"/>
    </location>
</feature>
<keyword evidence="1" id="KW-0732">Signal</keyword>
<evidence type="ECO:0000313" key="2">
    <source>
        <dbReference type="EMBL" id="KUJ86073.1"/>
    </source>
</evidence>
<accession>A0A101CZ52</accession>
<reference evidence="2 3" key="1">
    <citation type="submission" date="2015-12" db="EMBL/GenBank/DDBJ databases">
        <authorList>
            <person name="Shamseldin A."/>
            <person name="Moawad H."/>
            <person name="Abd El-Rahim W.M."/>
            <person name="Sadowsky M.J."/>
        </authorList>
    </citation>
    <scope>NUCLEOTIDE SEQUENCE [LARGE SCALE GENOMIC DNA]</scope>
    <source>
        <strain evidence="2 3">ZGT118</strain>
    </source>
</reference>
<proteinExistence type="predicted"/>